<evidence type="ECO:0000313" key="1">
    <source>
        <dbReference type="EMBL" id="ROT42278.1"/>
    </source>
</evidence>
<dbReference type="EMBL" id="ML119051">
    <property type="protein sequence ID" value="ROT42278.1"/>
    <property type="molecule type" value="Genomic_DNA"/>
</dbReference>
<gene>
    <name evidence="1" type="ORF">SODALDRAFT_11778</name>
</gene>
<dbReference type="Proteomes" id="UP000272025">
    <property type="component" value="Unassembled WGS sequence"/>
</dbReference>
<sequence length="187" mass="20867">MTQTYQRGGERNRGICFRCIRRTTEEGSRVPCSVCDASCASGLLRAGQEIIAVALQCPTNRVFKIKIKKIGTSSLPTISPTVFRKAFFSSFSFPFFVLPPSASFRVGSVSIGWEKQRCNGRVQCSRRPCGNSVELRCGTRRRDGGRERVGPSVTELCHRRRVGSRKRAKLEAVEGQAFLKCGKRKEE</sequence>
<name>A0A3N2Q6J0_SODAK</name>
<reference evidence="1 2" key="1">
    <citation type="journal article" date="2018" name="Mol. Ecol.">
        <title>The obligate alkalophilic soda-lake fungus Sodiomyces alkalinus has shifted to a protein diet.</title>
        <authorList>
            <person name="Grum-Grzhimaylo A.A."/>
            <person name="Falkoski D.L."/>
            <person name="van den Heuvel J."/>
            <person name="Valero-Jimenez C.A."/>
            <person name="Min B."/>
            <person name="Choi I.G."/>
            <person name="Lipzen A."/>
            <person name="Daum C.G."/>
            <person name="Aanen D.K."/>
            <person name="Tsang A."/>
            <person name="Henrissat B."/>
            <person name="Bilanenko E.N."/>
            <person name="de Vries R.P."/>
            <person name="van Kan J.A.L."/>
            <person name="Grigoriev I.V."/>
            <person name="Debets A.J.M."/>
        </authorList>
    </citation>
    <scope>NUCLEOTIDE SEQUENCE [LARGE SCALE GENOMIC DNA]</scope>
    <source>
        <strain evidence="1 2">F11</strain>
    </source>
</reference>
<accession>A0A3N2Q6J0</accession>
<dbReference type="RefSeq" id="XP_028470084.1">
    <property type="nucleotide sequence ID" value="XM_028606602.1"/>
</dbReference>
<dbReference type="AlphaFoldDB" id="A0A3N2Q6J0"/>
<proteinExistence type="predicted"/>
<organism evidence="1 2">
    <name type="scientific">Sodiomyces alkalinus (strain CBS 110278 / VKM F-3762 / F11)</name>
    <name type="common">Alkaliphilic filamentous fungus</name>
    <dbReference type="NCBI Taxonomy" id="1314773"/>
    <lineage>
        <taxon>Eukaryota</taxon>
        <taxon>Fungi</taxon>
        <taxon>Dikarya</taxon>
        <taxon>Ascomycota</taxon>
        <taxon>Pezizomycotina</taxon>
        <taxon>Sordariomycetes</taxon>
        <taxon>Hypocreomycetidae</taxon>
        <taxon>Glomerellales</taxon>
        <taxon>Plectosphaerellaceae</taxon>
        <taxon>Sodiomyces</taxon>
    </lineage>
</organism>
<dbReference type="GeneID" id="39575080"/>
<protein>
    <submittedName>
        <fullName evidence="1">Uncharacterized protein</fullName>
    </submittedName>
</protein>
<evidence type="ECO:0000313" key="2">
    <source>
        <dbReference type="Proteomes" id="UP000272025"/>
    </source>
</evidence>
<keyword evidence="2" id="KW-1185">Reference proteome</keyword>